<dbReference type="Proteomes" id="UP000032141">
    <property type="component" value="Unassembled WGS sequence"/>
</dbReference>
<feature type="compositionally biased region" description="Acidic residues" evidence="1">
    <location>
        <begin position="1"/>
        <end position="10"/>
    </location>
</feature>
<evidence type="ECO:0000313" key="3">
    <source>
        <dbReference type="Proteomes" id="UP000032141"/>
    </source>
</evidence>
<dbReference type="AlphaFoldDB" id="A0A0D3A0P1"/>
<evidence type="ECO:0000313" key="2">
    <source>
        <dbReference type="EnsemblPlants" id="Bo19419s010.1"/>
    </source>
</evidence>
<accession>A0A0D3A0P1</accession>
<reference evidence="2" key="2">
    <citation type="submission" date="2015-06" db="UniProtKB">
        <authorList>
            <consortium name="EnsemblPlants"/>
        </authorList>
    </citation>
    <scope>IDENTIFICATION</scope>
</reference>
<organism evidence="2 3">
    <name type="scientific">Brassica oleracea var. oleracea</name>
    <dbReference type="NCBI Taxonomy" id="109376"/>
    <lineage>
        <taxon>Eukaryota</taxon>
        <taxon>Viridiplantae</taxon>
        <taxon>Streptophyta</taxon>
        <taxon>Embryophyta</taxon>
        <taxon>Tracheophyta</taxon>
        <taxon>Spermatophyta</taxon>
        <taxon>Magnoliopsida</taxon>
        <taxon>eudicotyledons</taxon>
        <taxon>Gunneridae</taxon>
        <taxon>Pentapetalae</taxon>
        <taxon>rosids</taxon>
        <taxon>malvids</taxon>
        <taxon>Brassicales</taxon>
        <taxon>Brassicaceae</taxon>
        <taxon>Brassiceae</taxon>
        <taxon>Brassica</taxon>
    </lineage>
</organism>
<sequence length="117" mass="13807">EDEDNTDEAQEGQVQHEQVQANQPQDDQPEHGDEIREGRIRRRPGYLRDYELYCETEVNMVEINHSHDPTSYEEAEMSQKWRKAMDQEIGSIEKNQTWTLTQLPAEGKCIGVKWIYK</sequence>
<evidence type="ECO:0000256" key="1">
    <source>
        <dbReference type="SAM" id="MobiDB-lite"/>
    </source>
</evidence>
<dbReference type="STRING" id="109376.A0A0D3A0P1"/>
<dbReference type="Gramene" id="Bo19419s010.1">
    <property type="protein sequence ID" value="Bo19419s010.1"/>
    <property type="gene ID" value="Bo19419s010"/>
</dbReference>
<proteinExistence type="predicted"/>
<evidence type="ECO:0008006" key="4">
    <source>
        <dbReference type="Google" id="ProtNLM"/>
    </source>
</evidence>
<dbReference type="eggNOG" id="KOG0017">
    <property type="taxonomic scope" value="Eukaryota"/>
</dbReference>
<feature type="compositionally biased region" description="Basic and acidic residues" evidence="1">
    <location>
        <begin position="28"/>
        <end position="38"/>
    </location>
</feature>
<keyword evidence="3" id="KW-1185">Reference proteome</keyword>
<dbReference type="HOGENOM" id="CLU_2090914_0_0_1"/>
<name>A0A0D3A0P1_BRAOL</name>
<dbReference type="EnsemblPlants" id="Bo19419s010.1">
    <property type="protein sequence ID" value="Bo19419s010.1"/>
    <property type="gene ID" value="Bo19419s010"/>
</dbReference>
<reference evidence="2" key="1">
    <citation type="journal article" date="2014" name="Genome Biol.">
        <title>Transcriptome and methylome profiling reveals relics of genome dominance in the mesopolyploid Brassica oleracea.</title>
        <authorList>
            <person name="Parkin I.A."/>
            <person name="Koh C."/>
            <person name="Tang H."/>
            <person name="Robinson S.J."/>
            <person name="Kagale S."/>
            <person name="Clarke W.E."/>
            <person name="Town C.D."/>
            <person name="Nixon J."/>
            <person name="Krishnakumar V."/>
            <person name="Bidwell S.L."/>
            <person name="Denoeud F."/>
            <person name="Belcram H."/>
            <person name="Links M.G."/>
            <person name="Just J."/>
            <person name="Clarke C."/>
            <person name="Bender T."/>
            <person name="Huebert T."/>
            <person name="Mason A.S."/>
            <person name="Pires J.C."/>
            <person name="Barker G."/>
            <person name="Moore J."/>
            <person name="Walley P.G."/>
            <person name="Manoli S."/>
            <person name="Batley J."/>
            <person name="Edwards D."/>
            <person name="Nelson M.N."/>
            <person name="Wang X."/>
            <person name="Paterson A.H."/>
            <person name="King G."/>
            <person name="Bancroft I."/>
            <person name="Chalhoub B."/>
            <person name="Sharpe A.G."/>
        </authorList>
    </citation>
    <scope>NUCLEOTIDE SEQUENCE [LARGE SCALE GENOMIC DNA]</scope>
    <source>
        <strain evidence="2">cv. TO1000</strain>
    </source>
</reference>
<protein>
    <recommendedName>
        <fullName evidence="4">Reverse transcriptase Ty1/copia-type domain-containing protein</fullName>
    </recommendedName>
</protein>
<feature type="region of interest" description="Disordered" evidence="1">
    <location>
        <begin position="1"/>
        <end position="42"/>
    </location>
</feature>
<feature type="compositionally biased region" description="Polar residues" evidence="1">
    <location>
        <begin position="12"/>
        <end position="26"/>
    </location>
</feature>